<evidence type="ECO:0000313" key="3">
    <source>
        <dbReference type="Proteomes" id="UP000572817"/>
    </source>
</evidence>
<accession>A0A8H4J024</accession>
<dbReference type="EMBL" id="WWBZ02000022">
    <property type="protein sequence ID" value="KAF4308193.1"/>
    <property type="molecule type" value="Genomic_DNA"/>
</dbReference>
<name>A0A8H4J024_9PEZI</name>
<protein>
    <submittedName>
        <fullName evidence="2">Uncharacterized protein</fullName>
    </submittedName>
</protein>
<sequence>MAEPHVQGQNFQQSFRTILELYEQVMLKPQPSATDYMATLLRLDCARLRFANWGASMGLVAATPALHLPGGAAADTILQHTFNEMIHRLELATDTGGRRHHSGPPYGLDALPPTDEAREVQALHARFLVLTFARKGLPVPERRPARPLRAWDGYVGPEELIAGLTAVLDGVMEAVPPPEEEWERVNAVDVPGLHPLLEVAAEGAYEELCDRMHHARTVAGMKARLQREEGRRNVGDVKSQGLKSEEDVKPEIKTEGTAELELDSERDIELKSELKSESE</sequence>
<feature type="compositionally biased region" description="Basic and acidic residues" evidence="1">
    <location>
        <begin position="226"/>
        <end position="235"/>
    </location>
</feature>
<comment type="caution">
    <text evidence="2">The sequence shown here is derived from an EMBL/GenBank/DDBJ whole genome shotgun (WGS) entry which is preliminary data.</text>
</comment>
<gene>
    <name evidence="2" type="ORF">GTA08_BOTSDO04717</name>
</gene>
<organism evidence="2 3">
    <name type="scientific">Botryosphaeria dothidea</name>
    <dbReference type="NCBI Taxonomy" id="55169"/>
    <lineage>
        <taxon>Eukaryota</taxon>
        <taxon>Fungi</taxon>
        <taxon>Dikarya</taxon>
        <taxon>Ascomycota</taxon>
        <taxon>Pezizomycotina</taxon>
        <taxon>Dothideomycetes</taxon>
        <taxon>Dothideomycetes incertae sedis</taxon>
        <taxon>Botryosphaeriales</taxon>
        <taxon>Botryosphaeriaceae</taxon>
        <taxon>Botryosphaeria</taxon>
    </lineage>
</organism>
<reference evidence="2" key="1">
    <citation type="submission" date="2020-04" db="EMBL/GenBank/DDBJ databases">
        <title>Genome Assembly and Annotation of Botryosphaeria dothidea sdau 11-99, a Latent Pathogen of Apple Fruit Ring Rot in China.</title>
        <authorList>
            <person name="Yu C."/>
            <person name="Diao Y."/>
            <person name="Lu Q."/>
            <person name="Zhao J."/>
            <person name="Cui S."/>
            <person name="Peng C."/>
            <person name="He B."/>
            <person name="Liu H."/>
        </authorList>
    </citation>
    <scope>NUCLEOTIDE SEQUENCE [LARGE SCALE GENOMIC DNA]</scope>
    <source>
        <strain evidence="2">Sdau11-99</strain>
    </source>
</reference>
<dbReference type="Proteomes" id="UP000572817">
    <property type="component" value="Unassembled WGS sequence"/>
</dbReference>
<evidence type="ECO:0000256" key="1">
    <source>
        <dbReference type="SAM" id="MobiDB-lite"/>
    </source>
</evidence>
<dbReference type="AlphaFoldDB" id="A0A8H4J024"/>
<feature type="compositionally biased region" description="Basic and acidic residues" evidence="1">
    <location>
        <begin position="243"/>
        <end position="256"/>
    </location>
</feature>
<keyword evidence="3" id="KW-1185">Reference proteome</keyword>
<evidence type="ECO:0000313" key="2">
    <source>
        <dbReference type="EMBL" id="KAF4308193.1"/>
    </source>
</evidence>
<proteinExistence type="predicted"/>
<feature type="compositionally biased region" description="Basic and acidic residues" evidence="1">
    <location>
        <begin position="263"/>
        <end position="279"/>
    </location>
</feature>
<feature type="region of interest" description="Disordered" evidence="1">
    <location>
        <begin position="226"/>
        <end position="279"/>
    </location>
</feature>